<keyword evidence="2" id="KW-1185">Reference proteome</keyword>
<dbReference type="EMBL" id="JAATJN010000001">
    <property type="protein sequence ID" value="NJC58720.1"/>
    <property type="molecule type" value="Genomic_DNA"/>
</dbReference>
<organism evidence="1 2">
    <name type="scientific">Brevibacterium marinum</name>
    <dbReference type="NCBI Taxonomy" id="418643"/>
    <lineage>
        <taxon>Bacteria</taxon>
        <taxon>Bacillati</taxon>
        <taxon>Actinomycetota</taxon>
        <taxon>Actinomycetes</taxon>
        <taxon>Micrococcales</taxon>
        <taxon>Brevibacteriaceae</taxon>
        <taxon>Brevibacterium</taxon>
    </lineage>
</organism>
<proteinExistence type="predicted"/>
<sequence>MAADRIDIEMQDTGEFLALIHTDSGTSELVLMLSDAEDATDGVLANDEATARAVVEFMLKHQVSSDLPERIDITDLDAAYEGAIESIRDLRQ</sequence>
<comment type="caution">
    <text evidence="1">The sequence shown here is derived from an EMBL/GenBank/DDBJ whole genome shotgun (WGS) entry which is preliminary data.</text>
</comment>
<reference evidence="1 2" key="1">
    <citation type="submission" date="2020-03" db="EMBL/GenBank/DDBJ databases">
        <title>Sequencing the genomes of 1000 actinobacteria strains.</title>
        <authorList>
            <person name="Klenk H.-P."/>
        </authorList>
    </citation>
    <scope>NUCLEOTIDE SEQUENCE [LARGE SCALE GENOMIC DNA]</scope>
    <source>
        <strain evidence="1 2">DSM 18964</strain>
    </source>
</reference>
<dbReference type="AlphaFoldDB" id="A0A846S513"/>
<evidence type="ECO:0000313" key="2">
    <source>
        <dbReference type="Proteomes" id="UP000576792"/>
    </source>
</evidence>
<gene>
    <name evidence="1" type="ORF">BKA07_003755</name>
</gene>
<name>A0A846S513_9MICO</name>
<protein>
    <submittedName>
        <fullName evidence="1">Uncharacterized protein</fullName>
    </submittedName>
</protein>
<dbReference type="RefSeq" id="WP_167952643.1">
    <property type="nucleotide sequence ID" value="NZ_BAAAPQ010000026.1"/>
</dbReference>
<dbReference type="Proteomes" id="UP000576792">
    <property type="component" value="Unassembled WGS sequence"/>
</dbReference>
<evidence type="ECO:0000313" key="1">
    <source>
        <dbReference type="EMBL" id="NJC58720.1"/>
    </source>
</evidence>
<accession>A0A846S513</accession>